<dbReference type="InterPro" id="IPR035461">
    <property type="entry name" value="GmhA/DiaA"/>
</dbReference>
<evidence type="ECO:0000313" key="2">
    <source>
        <dbReference type="EMBL" id="KID57709.1"/>
    </source>
</evidence>
<name>A0A0C1MKX2_9GAMM</name>
<dbReference type="AlphaFoldDB" id="A0A0C1MKX2"/>
<evidence type="ECO:0000259" key="1">
    <source>
        <dbReference type="PROSITE" id="PS51464"/>
    </source>
</evidence>
<dbReference type="Gene3D" id="3.40.50.10490">
    <property type="entry name" value="Glucose-6-phosphate isomerase like protein, domain 1"/>
    <property type="match status" value="1"/>
</dbReference>
<dbReference type="GO" id="GO:0097367">
    <property type="term" value="F:carbohydrate derivative binding"/>
    <property type="evidence" value="ECO:0007669"/>
    <property type="project" value="InterPro"/>
</dbReference>
<dbReference type="Proteomes" id="UP000031327">
    <property type="component" value="Unassembled WGS sequence"/>
</dbReference>
<dbReference type="SUPFAM" id="SSF53697">
    <property type="entry name" value="SIS domain"/>
    <property type="match status" value="1"/>
</dbReference>
<dbReference type="PANTHER" id="PTHR30390:SF8">
    <property type="entry name" value="SUGAR ISOMERASE (SIS)"/>
    <property type="match status" value="1"/>
</dbReference>
<protein>
    <submittedName>
        <fullName evidence="2">Phosphoheptose isomerase</fullName>
    </submittedName>
</protein>
<comment type="caution">
    <text evidence="2">The sequence shown here is derived from an EMBL/GenBank/DDBJ whole genome shotgun (WGS) entry which is preliminary data.</text>
</comment>
<dbReference type="GO" id="GO:1901135">
    <property type="term" value="P:carbohydrate derivative metabolic process"/>
    <property type="evidence" value="ECO:0007669"/>
    <property type="project" value="InterPro"/>
</dbReference>
<sequence>MSSHNALPKLPDISIVDTITQEYVNNLSLVLQQLNHQDVKSFTGALMSMRKRSGTLYICGNGGSAANAIHLANDFTFGICPSGDALKVEALSANSSVLTCLGNDIGYENIFSHQLKVKASEKDMLLVLSGSGNSPNIINAIEQAQHLNMMTVGILGYSGGKAKPRLDLPFHFNIDDMQVSEDMQVILGHILMQSLHQLILQES</sequence>
<organism evidence="2 3">
    <name type="scientific">Pseudoalteromonas luteoviolacea</name>
    <dbReference type="NCBI Taxonomy" id="43657"/>
    <lineage>
        <taxon>Bacteria</taxon>
        <taxon>Pseudomonadati</taxon>
        <taxon>Pseudomonadota</taxon>
        <taxon>Gammaproteobacteria</taxon>
        <taxon>Alteromonadales</taxon>
        <taxon>Pseudoalteromonadaceae</taxon>
        <taxon>Pseudoalteromonas</taxon>
    </lineage>
</organism>
<dbReference type="InterPro" id="IPR046348">
    <property type="entry name" value="SIS_dom_sf"/>
</dbReference>
<dbReference type="RefSeq" id="WP_039609476.1">
    <property type="nucleotide sequence ID" value="NZ_JWIC01000005.1"/>
</dbReference>
<reference evidence="2 3" key="1">
    <citation type="submission" date="2014-12" db="EMBL/GenBank/DDBJ databases">
        <title>Draft Genome Sequence of Pseudoalteromonas luteoviolacea HI1.</title>
        <authorList>
            <person name="Asahina A.Y."/>
            <person name="Hadfield M.G."/>
        </authorList>
    </citation>
    <scope>NUCLEOTIDE SEQUENCE [LARGE SCALE GENOMIC DNA]</scope>
    <source>
        <strain evidence="2 3">HI1</strain>
    </source>
</reference>
<dbReference type="Pfam" id="PF13580">
    <property type="entry name" value="SIS_2"/>
    <property type="match status" value="1"/>
</dbReference>
<dbReference type="EMBL" id="JWIC01000005">
    <property type="protein sequence ID" value="KID57709.1"/>
    <property type="molecule type" value="Genomic_DNA"/>
</dbReference>
<accession>A0A0C1MKX2</accession>
<dbReference type="InterPro" id="IPR001347">
    <property type="entry name" value="SIS_dom"/>
</dbReference>
<keyword evidence="2" id="KW-0413">Isomerase</keyword>
<gene>
    <name evidence="2" type="ORF">JF50_11130</name>
</gene>
<proteinExistence type="predicted"/>
<dbReference type="CDD" id="cd05006">
    <property type="entry name" value="SIS_GmhA"/>
    <property type="match status" value="1"/>
</dbReference>
<evidence type="ECO:0000313" key="3">
    <source>
        <dbReference type="Proteomes" id="UP000031327"/>
    </source>
</evidence>
<dbReference type="PANTHER" id="PTHR30390">
    <property type="entry name" value="SEDOHEPTULOSE 7-PHOSPHATE ISOMERASE / DNAA INITIATOR-ASSOCIATING FACTOR FOR REPLICATION INITIATION"/>
    <property type="match status" value="1"/>
</dbReference>
<feature type="domain" description="SIS" evidence="1">
    <location>
        <begin position="46"/>
        <end position="203"/>
    </location>
</feature>
<dbReference type="OrthoDB" id="9810929at2"/>
<dbReference type="InterPro" id="IPR050099">
    <property type="entry name" value="SIS_GmhA/DiaA_subfam"/>
</dbReference>
<dbReference type="PROSITE" id="PS51464">
    <property type="entry name" value="SIS"/>
    <property type="match status" value="1"/>
</dbReference>
<dbReference type="GO" id="GO:0016853">
    <property type="term" value="F:isomerase activity"/>
    <property type="evidence" value="ECO:0007669"/>
    <property type="project" value="UniProtKB-KW"/>
</dbReference>